<dbReference type="GO" id="GO:0043138">
    <property type="term" value="F:3'-5' DNA helicase activity"/>
    <property type="evidence" value="ECO:0007669"/>
    <property type="project" value="TreeGrafter"/>
</dbReference>
<accession>R7SJH6</accession>
<evidence type="ECO:0000256" key="4">
    <source>
        <dbReference type="ARBA" id="ARBA00023235"/>
    </source>
</evidence>
<feature type="domain" description="Helicase ATP-binding" evidence="6">
    <location>
        <begin position="65"/>
        <end position="209"/>
    </location>
</feature>
<dbReference type="SUPFAM" id="SSF52540">
    <property type="entry name" value="P-loop containing nucleoside triphosphate hydrolases"/>
    <property type="match status" value="1"/>
</dbReference>
<organism evidence="7 8">
    <name type="scientific">Dichomitus squalens (strain LYAD-421)</name>
    <name type="common">Western red white-rot fungus</name>
    <dbReference type="NCBI Taxonomy" id="732165"/>
    <lineage>
        <taxon>Eukaryota</taxon>
        <taxon>Fungi</taxon>
        <taxon>Dikarya</taxon>
        <taxon>Basidiomycota</taxon>
        <taxon>Agaricomycotina</taxon>
        <taxon>Agaricomycetes</taxon>
        <taxon>Polyporales</taxon>
        <taxon>Polyporaceae</taxon>
        <taxon>Dichomitus</taxon>
    </lineage>
</organism>
<dbReference type="KEGG" id="dsq:DICSQDRAFT_72281"/>
<dbReference type="PANTHER" id="PTHR13710:SF153">
    <property type="entry name" value="RECQ-LIKE DNA HELICASE BLM"/>
    <property type="match status" value="1"/>
</dbReference>
<dbReference type="InterPro" id="IPR027417">
    <property type="entry name" value="P-loop_NTPase"/>
</dbReference>
<dbReference type="GO" id="GO:0003677">
    <property type="term" value="F:DNA binding"/>
    <property type="evidence" value="ECO:0007669"/>
    <property type="project" value="UniProtKB-KW"/>
</dbReference>
<dbReference type="InterPro" id="IPR011545">
    <property type="entry name" value="DEAD/DEAH_box_helicase_dom"/>
</dbReference>
<keyword evidence="4" id="KW-0413">Isomerase</keyword>
<name>R7SJH6_DICSQ</name>
<comment type="similarity">
    <text evidence="1">Belongs to the helicase family. RecQ subfamily.</text>
</comment>
<evidence type="ECO:0000256" key="5">
    <source>
        <dbReference type="ARBA" id="ARBA00023242"/>
    </source>
</evidence>
<dbReference type="Gene3D" id="3.40.50.300">
    <property type="entry name" value="P-loop containing nucleotide triphosphate hydrolases"/>
    <property type="match status" value="1"/>
</dbReference>
<dbReference type="GO" id="GO:0005694">
    <property type="term" value="C:chromosome"/>
    <property type="evidence" value="ECO:0007669"/>
    <property type="project" value="TreeGrafter"/>
</dbReference>
<dbReference type="InterPro" id="IPR014001">
    <property type="entry name" value="Helicase_ATP-bd"/>
</dbReference>
<dbReference type="Pfam" id="PF00270">
    <property type="entry name" value="DEAD"/>
    <property type="match status" value="1"/>
</dbReference>
<dbReference type="GO" id="GO:0005737">
    <property type="term" value="C:cytoplasm"/>
    <property type="evidence" value="ECO:0007669"/>
    <property type="project" value="TreeGrafter"/>
</dbReference>
<dbReference type="PROSITE" id="PS00690">
    <property type="entry name" value="DEAH_ATP_HELICASE"/>
    <property type="match status" value="1"/>
</dbReference>
<dbReference type="GeneID" id="18843866"/>
<dbReference type="GO" id="GO:0000724">
    <property type="term" value="P:double-strand break repair via homologous recombination"/>
    <property type="evidence" value="ECO:0007669"/>
    <property type="project" value="TreeGrafter"/>
</dbReference>
<dbReference type="OMA" id="ANTHGFF"/>
<evidence type="ECO:0000259" key="6">
    <source>
        <dbReference type="PROSITE" id="PS51192"/>
    </source>
</evidence>
<dbReference type="PROSITE" id="PS51192">
    <property type="entry name" value="HELICASE_ATP_BIND_1"/>
    <property type="match status" value="1"/>
</dbReference>
<evidence type="ECO:0000256" key="3">
    <source>
        <dbReference type="ARBA" id="ARBA00023125"/>
    </source>
</evidence>
<dbReference type="GO" id="GO:0005634">
    <property type="term" value="C:nucleus"/>
    <property type="evidence" value="ECO:0007669"/>
    <property type="project" value="TreeGrafter"/>
</dbReference>
<dbReference type="GO" id="GO:0009378">
    <property type="term" value="F:four-way junction helicase activity"/>
    <property type="evidence" value="ECO:0007669"/>
    <property type="project" value="TreeGrafter"/>
</dbReference>
<proteinExistence type="inferred from homology"/>
<gene>
    <name evidence="7" type="ORF">DICSQDRAFT_72281</name>
</gene>
<dbReference type="Proteomes" id="UP000053319">
    <property type="component" value="Unassembled WGS sequence"/>
</dbReference>
<dbReference type="AlphaFoldDB" id="R7SJH6"/>
<evidence type="ECO:0000313" key="7">
    <source>
        <dbReference type="EMBL" id="EJF56028.1"/>
    </source>
</evidence>
<dbReference type="PANTHER" id="PTHR13710">
    <property type="entry name" value="DNA HELICASE RECQ FAMILY MEMBER"/>
    <property type="match status" value="1"/>
</dbReference>
<reference evidence="7 8" key="1">
    <citation type="journal article" date="2012" name="Science">
        <title>The Paleozoic origin of enzymatic lignin decomposition reconstructed from 31 fungal genomes.</title>
        <authorList>
            <person name="Floudas D."/>
            <person name="Binder M."/>
            <person name="Riley R."/>
            <person name="Barry K."/>
            <person name="Blanchette R.A."/>
            <person name="Henrissat B."/>
            <person name="Martinez A.T."/>
            <person name="Otillar R."/>
            <person name="Spatafora J.W."/>
            <person name="Yadav J.S."/>
            <person name="Aerts A."/>
            <person name="Benoit I."/>
            <person name="Boyd A."/>
            <person name="Carlson A."/>
            <person name="Copeland A."/>
            <person name="Coutinho P.M."/>
            <person name="de Vries R.P."/>
            <person name="Ferreira P."/>
            <person name="Findley K."/>
            <person name="Foster B."/>
            <person name="Gaskell J."/>
            <person name="Glotzer D."/>
            <person name="Gorecki P."/>
            <person name="Heitman J."/>
            <person name="Hesse C."/>
            <person name="Hori C."/>
            <person name="Igarashi K."/>
            <person name="Jurgens J.A."/>
            <person name="Kallen N."/>
            <person name="Kersten P."/>
            <person name="Kohler A."/>
            <person name="Kuees U."/>
            <person name="Kumar T.K.A."/>
            <person name="Kuo A."/>
            <person name="LaButti K."/>
            <person name="Larrondo L.F."/>
            <person name="Lindquist E."/>
            <person name="Ling A."/>
            <person name="Lombard V."/>
            <person name="Lucas S."/>
            <person name="Lundell T."/>
            <person name="Martin R."/>
            <person name="McLaughlin D.J."/>
            <person name="Morgenstern I."/>
            <person name="Morin E."/>
            <person name="Murat C."/>
            <person name="Nagy L.G."/>
            <person name="Nolan M."/>
            <person name="Ohm R.A."/>
            <person name="Patyshakuliyeva A."/>
            <person name="Rokas A."/>
            <person name="Ruiz-Duenas F.J."/>
            <person name="Sabat G."/>
            <person name="Salamov A."/>
            <person name="Samejima M."/>
            <person name="Schmutz J."/>
            <person name="Slot J.C."/>
            <person name="St John F."/>
            <person name="Stenlid J."/>
            <person name="Sun H."/>
            <person name="Sun S."/>
            <person name="Syed K."/>
            <person name="Tsang A."/>
            <person name="Wiebenga A."/>
            <person name="Young D."/>
            <person name="Pisabarro A."/>
            <person name="Eastwood D.C."/>
            <person name="Martin F."/>
            <person name="Cullen D."/>
            <person name="Grigoriev I.V."/>
            <person name="Hibbett D.S."/>
        </authorList>
    </citation>
    <scope>NUCLEOTIDE SEQUENCE [LARGE SCALE GENOMIC DNA]</scope>
    <source>
        <strain evidence="7 8">LYAD-421 SS1</strain>
    </source>
</reference>
<sequence length="209" mass="23256">MAIITPRLLSHEEEHSRSYAILEAAREAAKASRGYDSDATRQRLEDTFRQRMGGKVPHQWQVNVTEALLVGLDCTVIAGTGSGKTMPFVMPTFVEAEKIYFIISPLNALEADQAERFADLKVPAAAVNRIMFSDKLLEMTEHSRFRTLIATPKFASRIGAFIIDEAHCIVQWGGDFRPEYSGLEKFQGLVPKPVPFLVTSATLTPSQLE</sequence>
<dbReference type="GO" id="GO:0016787">
    <property type="term" value="F:hydrolase activity"/>
    <property type="evidence" value="ECO:0007669"/>
    <property type="project" value="UniProtKB-KW"/>
</dbReference>
<keyword evidence="2 7" id="KW-0378">Hydrolase</keyword>
<dbReference type="GO" id="GO:0005524">
    <property type="term" value="F:ATP binding"/>
    <property type="evidence" value="ECO:0007669"/>
    <property type="project" value="InterPro"/>
</dbReference>
<dbReference type="HOGENOM" id="CLU_001103_19_2_1"/>
<keyword evidence="3" id="KW-0238">DNA-binding</keyword>
<keyword evidence="5" id="KW-0539">Nucleus</keyword>
<dbReference type="EMBL" id="JH719487">
    <property type="protein sequence ID" value="EJF56028.1"/>
    <property type="molecule type" value="Genomic_DNA"/>
</dbReference>
<evidence type="ECO:0000256" key="2">
    <source>
        <dbReference type="ARBA" id="ARBA00022801"/>
    </source>
</evidence>
<dbReference type="InterPro" id="IPR002464">
    <property type="entry name" value="DNA/RNA_helicase_DEAH_CS"/>
</dbReference>
<evidence type="ECO:0000313" key="8">
    <source>
        <dbReference type="Proteomes" id="UP000053319"/>
    </source>
</evidence>
<protein>
    <submittedName>
        <fullName evidence="7">P-loop containing nucleoside triphosphate hydrolase protein</fullName>
    </submittedName>
</protein>
<dbReference type="RefSeq" id="XP_007371222.1">
    <property type="nucleotide sequence ID" value="XM_007371160.1"/>
</dbReference>
<dbReference type="SMART" id="SM00487">
    <property type="entry name" value="DEXDc"/>
    <property type="match status" value="1"/>
</dbReference>
<evidence type="ECO:0000256" key="1">
    <source>
        <dbReference type="ARBA" id="ARBA00005446"/>
    </source>
</evidence>